<feature type="region of interest" description="Disordered" evidence="12">
    <location>
        <begin position="328"/>
        <end position="357"/>
    </location>
</feature>
<keyword evidence="7 14" id="KW-0456">Lyase</keyword>
<dbReference type="CDD" id="cd01561">
    <property type="entry name" value="CBS_like"/>
    <property type="match status" value="1"/>
</dbReference>
<evidence type="ECO:0000256" key="11">
    <source>
        <dbReference type="PROSITE-ProRule" id="PRU00703"/>
    </source>
</evidence>
<dbReference type="InterPro" id="IPR001216">
    <property type="entry name" value="P-phosphate_BS"/>
</dbReference>
<dbReference type="EC" id="4.2.1.22" evidence="4 10"/>
<evidence type="ECO:0000256" key="9">
    <source>
        <dbReference type="ARBA" id="ARBA00047490"/>
    </source>
</evidence>
<dbReference type="Gene3D" id="3.40.50.1100">
    <property type="match status" value="2"/>
</dbReference>
<dbReference type="InterPro" id="IPR001926">
    <property type="entry name" value="TrpB-like_PALP"/>
</dbReference>
<gene>
    <name evidence="14" type="ORF">P8192_11065</name>
</gene>
<accession>A0ABY8H509</accession>
<dbReference type="PANTHER" id="PTHR10314">
    <property type="entry name" value="CYSTATHIONINE BETA-SYNTHASE"/>
    <property type="match status" value="1"/>
</dbReference>
<protein>
    <recommendedName>
        <fullName evidence="8 10">Cystathionine beta-synthase</fullName>
        <ecNumber evidence="4 10">4.2.1.22</ecNumber>
    </recommendedName>
</protein>
<evidence type="ECO:0000256" key="12">
    <source>
        <dbReference type="SAM" id="MobiDB-lite"/>
    </source>
</evidence>
<dbReference type="Pfam" id="PF00571">
    <property type="entry name" value="CBS"/>
    <property type="match status" value="1"/>
</dbReference>
<evidence type="ECO:0000256" key="10">
    <source>
        <dbReference type="NCBIfam" id="TIGR01137"/>
    </source>
</evidence>
<evidence type="ECO:0000256" key="1">
    <source>
        <dbReference type="ARBA" id="ARBA00001933"/>
    </source>
</evidence>
<sequence length="504" mass="52599">MNYAENVLDLIGSTPLVKLNSVARDVAPTVLVKLEYLNPGGSIKDRIALKMIEEAEAEGKLAPGGTVVEPTSGNTGVGLAMVAQQKGYRSVFITPDKVGQEKRDVLKAYGAEVVVTKTSVAPDSPDSYYGVANRLEADIDGAYQPNQFFNPAAPQSHYESTGPEIWNDTDGAITHLVVGAGTGGTVTGTGRYLKEVSADRESGPVRVVVADPDGSIYSGGEGRPYFVEGVGEDMWPGNYDPAVPDEIHAVNDAESFAMTRRLAAEEGLLVGGSSGMAVVAGLRAAQDLGPDDIMVIILPDSGRGYLGKIFSDSWMDTQGFTVEHAETPVPDTLGSAYRDGGAADPRTQPQGADAGTSSAHLLDSVAGLRIGDIVAEKGTWLPDSLPSVVSAVKTTTVAEALSTMNRYGIDAIPVVSQMRDDLRVGEVLGSVSSAGLAERVLHGTARPEDEVLTHADAALPQVSVHATAASVYPVLRSAGAVMVAHDGVIQGILTVHDLVARLGE</sequence>
<dbReference type="PROSITE" id="PS51371">
    <property type="entry name" value="CBS"/>
    <property type="match status" value="1"/>
</dbReference>
<keyword evidence="5" id="KW-0663">Pyridoxal phosphate</keyword>
<dbReference type="InterPro" id="IPR005857">
    <property type="entry name" value="Cysta_beta_synth"/>
</dbReference>
<dbReference type="Proteomes" id="UP001219037">
    <property type="component" value="Chromosome"/>
</dbReference>
<comment type="cofactor">
    <cofactor evidence="1">
        <name>pyridoxal 5'-phosphate</name>
        <dbReference type="ChEBI" id="CHEBI:597326"/>
    </cofactor>
</comment>
<evidence type="ECO:0000256" key="4">
    <source>
        <dbReference type="ARBA" id="ARBA00012041"/>
    </source>
</evidence>
<dbReference type="Pfam" id="PF00291">
    <property type="entry name" value="PALP"/>
    <property type="match status" value="1"/>
</dbReference>
<evidence type="ECO:0000313" key="15">
    <source>
        <dbReference type="Proteomes" id="UP001219037"/>
    </source>
</evidence>
<organism evidence="14 15">
    <name type="scientific">Citricoccus muralis</name>
    <dbReference type="NCBI Taxonomy" id="169134"/>
    <lineage>
        <taxon>Bacteria</taxon>
        <taxon>Bacillati</taxon>
        <taxon>Actinomycetota</taxon>
        <taxon>Actinomycetes</taxon>
        <taxon>Micrococcales</taxon>
        <taxon>Micrococcaceae</taxon>
        <taxon>Citricoccus</taxon>
    </lineage>
</organism>
<evidence type="ECO:0000256" key="7">
    <source>
        <dbReference type="ARBA" id="ARBA00023239"/>
    </source>
</evidence>
<dbReference type="NCBIfam" id="TIGR01137">
    <property type="entry name" value="cysta_beta"/>
    <property type="match status" value="1"/>
</dbReference>
<proteinExistence type="inferred from homology"/>
<keyword evidence="6 11" id="KW-0129">CBS domain</keyword>
<feature type="compositionally biased region" description="Polar residues" evidence="12">
    <location>
        <begin position="347"/>
        <end position="357"/>
    </location>
</feature>
<name>A0ABY8H509_9MICC</name>
<dbReference type="GO" id="GO:0004122">
    <property type="term" value="F:cystathionine beta-synthase activity"/>
    <property type="evidence" value="ECO:0007669"/>
    <property type="project" value="UniProtKB-EC"/>
</dbReference>
<keyword evidence="15" id="KW-1185">Reference proteome</keyword>
<dbReference type="InterPro" id="IPR050214">
    <property type="entry name" value="Cys_Synth/Cystath_Beta-Synth"/>
</dbReference>
<dbReference type="SUPFAM" id="SSF53686">
    <property type="entry name" value="Tryptophan synthase beta subunit-like PLP-dependent enzymes"/>
    <property type="match status" value="1"/>
</dbReference>
<evidence type="ECO:0000256" key="6">
    <source>
        <dbReference type="ARBA" id="ARBA00023122"/>
    </source>
</evidence>
<reference evidence="14 15" key="1">
    <citation type="submission" date="2023-04" db="EMBL/GenBank/DDBJ databases">
        <title>Funneling lignin-derived compounds into biodiesel using alkali-halophilic Citricoccus sp. P2.</title>
        <authorList>
            <person name="Luo C.-B."/>
        </authorList>
    </citation>
    <scope>NUCLEOTIDE SEQUENCE [LARGE SCALE GENOMIC DNA]</scope>
    <source>
        <strain evidence="14 15">P2</strain>
    </source>
</reference>
<dbReference type="InterPro" id="IPR000644">
    <property type="entry name" value="CBS_dom"/>
</dbReference>
<dbReference type="RefSeq" id="WP_278157062.1">
    <property type="nucleotide sequence ID" value="NZ_CP121252.1"/>
</dbReference>
<evidence type="ECO:0000256" key="5">
    <source>
        <dbReference type="ARBA" id="ARBA00022898"/>
    </source>
</evidence>
<evidence type="ECO:0000313" key="14">
    <source>
        <dbReference type="EMBL" id="WFP15929.1"/>
    </source>
</evidence>
<evidence type="ECO:0000259" key="13">
    <source>
        <dbReference type="PROSITE" id="PS51371"/>
    </source>
</evidence>
<evidence type="ECO:0000256" key="8">
    <source>
        <dbReference type="ARBA" id="ARBA00026192"/>
    </source>
</evidence>
<comment type="catalytic activity">
    <reaction evidence="9">
        <text>L-homocysteine + L-serine = L,L-cystathionine + H2O</text>
        <dbReference type="Rhea" id="RHEA:10112"/>
        <dbReference type="ChEBI" id="CHEBI:15377"/>
        <dbReference type="ChEBI" id="CHEBI:33384"/>
        <dbReference type="ChEBI" id="CHEBI:58161"/>
        <dbReference type="ChEBI" id="CHEBI:58199"/>
        <dbReference type="EC" id="4.2.1.22"/>
    </reaction>
</comment>
<feature type="domain" description="CBS" evidence="13">
    <location>
        <begin position="384"/>
        <end position="448"/>
    </location>
</feature>
<dbReference type="InterPro" id="IPR046342">
    <property type="entry name" value="CBS_dom_sf"/>
</dbReference>
<comment type="pathway">
    <text evidence="2">Amino-acid biosynthesis; L-cysteine biosynthesis; L-cysteine from L-homocysteine and L-serine: step 1/2.</text>
</comment>
<comment type="similarity">
    <text evidence="3">Belongs to the cysteine synthase/cystathionine beta-synthase family.</text>
</comment>
<dbReference type="PROSITE" id="PS00901">
    <property type="entry name" value="CYS_SYNTHASE"/>
    <property type="match status" value="1"/>
</dbReference>
<dbReference type="EMBL" id="CP121252">
    <property type="protein sequence ID" value="WFP15929.1"/>
    <property type="molecule type" value="Genomic_DNA"/>
</dbReference>
<evidence type="ECO:0000256" key="3">
    <source>
        <dbReference type="ARBA" id="ARBA00007103"/>
    </source>
</evidence>
<dbReference type="Gene3D" id="3.10.580.10">
    <property type="entry name" value="CBS-domain"/>
    <property type="match status" value="1"/>
</dbReference>
<dbReference type="SUPFAM" id="SSF54631">
    <property type="entry name" value="CBS-domain pair"/>
    <property type="match status" value="1"/>
</dbReference>
<dbReference type="InterPro" id="IPR036052">
    <property type="entry name" value="TrpB-like_PALP_sf"/>
</dbReference>
<evidence type="ECO:0000256" key="2">
    <source>
        <dbReference type="ARBA" id="ARBA00005003"/>
    </source>
</evidence>